<proteinExistence type="predicted"/>
<dbReference type="PANTHER" id="PTHR30531">
    <property type="entry name" value="FLAGELLAR BIOSYNTHETIC PROTEIN FLHB"/>
    <property type="match status" value="1"/>
</dbReference>
<dbReference type="PANTHER" id="PTHR30531:SF12">
    <property type="entry name" value="FLAGELLAR BIOSYNTHETIC PROTEIN FLHB"/>
    <property type="match status" value="1"/>
</dbReference>
<dbReference type="InterPro" id="IPR006135">
    <property type="entry name" value="T3SS_substrate_exporter"/>
</dbReference>
<dbReference type="Gene3D" id="3.40.1690.10">
    <property type="entry name" value="secretion proteins EscU"/>
    <property type="match status" value="1"/>
</dbReference>
<keyword evidence="1" id="KW-0969">Cilium</keyword>
<reference evidence="2" key="2">
    <citation type="submission" date="2017-01" db="EMBL/GenBank/DDBJ databases">
        <title>Genome sequencing and annotation of Geobacillus sp. 1017, a Hydrocarbon-Oxidizing Thermophilic Bacterium Isolated from a Heavy Oil Reservoir (China).</title>
        <authorList>
            <person name="Kadnikov V.V."/>
            <person name="Mardanov A.V."/>
            <person name="Poltaraus A.B."/>
            <person name="Sokolova D.S."/>
            <person name="Semenova E.M."/>
            <person name="Ravin N.V."/>
            <person name="Tourova T.P."/>
            <person name="Nazina T.N."/>
        </authorList>
    </citation>
    <scope>NUCLEOTIDE SEQUENCE [LARGE SCALE GENOMIC DNA]</scope>
    <source>
        <strain evidence="2">1017</strain>
    </source>
</reference>
<dbReference type="InterPro" id="IPR029025">
    <property type="entry name" value="T3SS_substrate_exporter_C"/>
</dbReference>
<dbReference type="GO" id="GO:0009306">
    <property type="term" value="P:protein secretion"/>
    <property type="evidence" value="ECO:0007669"/>
    <property type="project" value="InterPro"/>
</dbReference>
<dbReference type="RefSeq" id="WP_011232614.1">
    <property type="nucleotide sequence ID" value="NZ_MQMG01000005.1"/>
</dbReference>
<comment type="caution">
    <text evidence="1">The sequence shown here is derived from an EMBL/GenBank/DDBJ whole genome shotgun (WGS) entry which is preliminary data.</text>
</comment>
<evidence type="ECO:0000313" key="1">
    <source>
        <dbReference type="EMBL" id="OKO96066.1"/>
    </source>
</evidence>
<dbReference type="Pfam" id="PF01312">
    <property type="entry name" value="Bac_export_2"/>
    <property type="match status" value="1"/>
</dbReference>
<name>A0A1Q5T765_9BACL</name>
<sequence>MMAKYFNQKKRRQMNGPTAAVIRYDESSGQSPMVVAQGSGHVAQKIIELAKQHHVPIQEDPLLVQNLLQLDLGDRIPPQLYAVIAEILILIEEIEKND</sequence>
<dbReference type="AlphaFoldDB" id="A0A1Q5T765"/>
<evidence type="ECO:0000313" key="2">
    <source>
        <dbReference type="Proteomes" id="UP000186030"/>
    </source>
</evidence>
<dbReference type="Proteomes" id="UP000186030">
    <property type="component" value="Unassembled WGS sequence"/>
</dbReference>
<accession>A0A1Q5T765</accession>
<keyword evidence="1" id="KW-0282">Flagellum</keyword>
<protein>
    <submittedName>
        <fullName evidence="1">Flagellar biosynthesis</fullName>
    </submittedName>
</protein>
<keyword evidence="1" id="KW-0966">Cell projection</keyword>
<dbReference type="EMBL" id="MQMG01000005">
    <property type="protein sequence ID" value="OKO96066.1"/>
    <property type="molecule type" value="Genomic_DNA"/>
</dbReference>
<organism evidence="1 2">
    <name type="scientific">Geobacillus proteiniphilus</name>
    <dbReference type="NCBI Taxonomy" id="860353"/>
    <lineage>
        <taxon>Bacteria</taxon>
        <taxon>Bacillati</taxon>
        <taxon>Bacillota</taxon>
        <taxon>Bacilli</taxon>
        <taxon>Bacillales</taxon>
        <taxon>Anoxybacillaceae</taxon>
        <taxon>Geobacillus</taxon>
    </lineage>
</organism>
<dbReference type="SUPFAM" id="SSF160544">
    <property type="entry name" value="EscU C-terminal domain-like"/>
    <property type="match status" value="1"/>
</dbReference>
<reference evidence="1 2" key="1">
    <citation type="submission" date="2016-11" db="EMBL/GenBank/DDBJ databases">
        <authorList>
            <person name="Kadnikov V."/>
            <person name="Nazina T."/>
        </authorList>
    </citation>
    <scope>NUCLEOTIDE SEQUENCE [LARGE SCALE GENOMIC DNA]</scope>
    <source>
        <strain evidence="1 2">1017</strain>
    </source>
</reference>
<dbReference type="GO" id="GO:0005886">
    <property type="term" value="C:plasma membrane"/>
    <property type="evidence" value="ECO:0007669"/>
    <property type="project" value="TreeGrafter"/>
</dbReference>
<gene>
    <name evidence="1" type="ORF">BRO54_0696</name>
</gene>